<keyword evidence="3" id="KW-1185">Reference proteome</keyword>
<gene>
    <name evidence="2" type="ORF">H9653_11135</name>
</gene>
<feature type="compositionally biased region" description="Low complexity" evidence="1">
    <location>
        <begin position="1"/>
        <end position="13"/>
    </location>
</feature>
<evidence type="ECO:0000313" key="2">
    <source>
        <dbReference type="EMBL" id="MBD7948559.1"/>
    </source>
</evidence>
<feature type="compositionally biased region" description="Basic and acidic residues" evidence="1">
    <location>
        <begin position="60"/>
        <end position="69"/>
    </location>
</feature>
<organism evidence="2 3">
    <name type="scientific">Psychrobacter communis</name>
    <dbReference type="NCBI Taxonomy" id="2762238"/>
    <lineage>
        <taxon>Bacteria</taxon>
        <taxon>Pseudomonadati</taxon>
        <taxon>Pseudomonadota</taxon>
        <taxon>Gammaproteobacteria</taxon>
        <taxon>Moraxellales</taxon>
        <taxon>Moraxellaceae</taxon>
        <taxon>Psychrobacter</taxon>
    </lineage>
</organism>
<dbReference type="Proteomes" id="UP000606724">
    <property type="component" value="Unassembled WGS sequence"/>
</dbReference>
<name>A0ABR8RLA4_9GAMM</name>
<dbReference type="RefSeq" id="WP_191692419.1">
    <property type="nucleotide sequence ID" value="NZ_JACSQR010000041.1"/>
</dbReference>
<feature type="region of interest" description="Disordered" evidence="1">
    <location>
        <begin position="60"/>
        <end position="86"/>
    </location>
</feature>
<dbReference type="EMBL" id="JACSQR010000041">
    <property type="protein sequence ID" value="MBD7948559.1"/>
    <property type="molecule type" value="Genomic_DNA"/>
</dbReference>
<evidence type="ECO:0000313" key="3">
    <source>
        <dbReference type="Proteomes" id="UP000606724"/>
    </source>
</evidence>
<accession>A0ABR8RLA4</accession>
<reference evidence="2 3" key="1">
    <citation type="submission" date="2020-08" db="EMBL/GenBank/DDBJ databases">
        <title>A Genomic Blueprint of the Chicken Gut Microbiome.</title>
        <authorList>
            <person name="Gilroy R."/>
            <person name="Ravi A."/>
            <person name="Getino M."/>
            <person name="Pursley I."/>
            <person name="Horton D.L."/>
            <person name="Alikhan N.-F."/>
            <person name="Baker D."/>
            <person name="Gharbi K."/>
            <person name="Hall N."/>
            <person name="Watson M."/>
            <person name="Adriaenssens E.M."/>
            <person name="Foster-Nyarko E."/>
            <person name="Jarju S."/>
            <person name="Secka A."/>
            <person name="Antonio M."/>
            <person name="Oren A."/>
            <person name="Chaudhuri R."/>
            <person name="La Ragione R.M."/>
            <person name="Hildebrand F."/>
            <person name="Pallen M.J."/>
        </authorList>
    </citation>
    <scope>NUCLEOTIDE SEQUENCE [LARGE SCALE GENOMIC DNA]</scope>
    <source>
        <strain evidence="2 3">Sa4CVA2</strain>
    </source>
</reference>
<feature type="compositionally biased region" description="Polar residues" evidence="1">
    <location>
        <begin position="23"/>
        <end position="35"/>
    </location>
</feature>
<protein>
    <submittedName>
        <fullName evidence="2">Uncharacterized protein</fullName>
    </submittedName>
</protein>
<proteinExistence type="predicted"/>
<evidence type="ECO:0000256" key="1">
    <source>
        <dbReference type="SAM" id="MobiDB-lite"/>
    </source>
</evidence>
<feature type="region of interest" description="Disordered" evidence="1">
    <location>
        <begin position="1"/>
        <end position="48"/>
    </location>
</feature>
<sequence>MTIQNDKNVNATDVNDKDVDVNQQKLNHPENNSNLKDADDNNGIVPDDALQKVNPAEAERLTDDHDPHHVVKNHKQYDTSITESDK</sequence>
<comment type="caution">
    <text evidence="2">The sequence shown here is derived from an EMBL/GenBank/DDBJ whole genome shotgun (WGS) entry which is preliminary data.</text>
</comment>